<dbReference type="Pfam" id="PF17766">
    <property type="entry name" value="fn3_6"/>
    <property type="match status" value="1"/>
</dbReference>
<keyword evidence="4" id="KW-0732">Signal</keyword>
<dbReference type="InterPro" id="IPR010259">
    <property type="entry name" value="S8pro/Inhibitor_I9"/>
</dbReference>
<gene>
    <name evidence="14" type="ORF">R1sor_023487</name>
</gene>
<evidence type="ECO:0000256" key="8">
    <source>
        <dbReference type="PIRSR" id="PIRSR615500-1"/>
    </source>
</evidence>
<feature type="domain" description="Subtilisin-like protease fibronectin type-III" evidence="13">
    <location>
        <begin position="731"/>
        <end position="828"/>
    </location>
</feature>
<dbReference type="PROSITE" id="PS00138">
    <property type="entry name" value="SUBTILASE_SER"/>
    <property type="match status" value="1"/>
</dbReference>
<comment type="caution">
    <text evidence="14">The sequence shown here is derived from an EMBL/GenBank/DDBJ whole genome shotgun (WGS) entry which is preliminary data.</text>
</comment>
<dbReference type="GO" id="GO:0005576">
    <property type="term" value="C:extracellular region"/>
    <property type="evidence" value="ECO:0007669"/>
    <property type="project" value="UniProtKB-SubCell"/>
</dbReference>
<evidence type="ECO:0000313" key="14">
    <source>
        <dbReference type="EMBL" id="KAL3680531.1"/>
    </source>
</evidence>
<comment type="subcellular location">
    <subcellularLocation>
        <location evidence="1">Secreted</location>
    </subcellularLocation>
</comment>
<dbReference type="Pfam" id="PF00082">
    <property type="entry name" value="Peptidase_S8"/>
    <property type="match status" value="1"/>
</dbReference>
<dbReference type="EMBL" id="JBJQOH010000007">
    <property type="protein sequence ID" value="KAL3680531.1"/>
    <property type="molecule type" value="Genomic_DNA"/>
</dbReference>
<evidence type="ECO:0008006" key="16">
    <source>
        <dbReference type="Google" id="ProtNLM"/>
    </source>
</evidence>
<evidence type="ECO:0000259" key="11">
    <source>
        <dbReference type="Pfam" id="PF00082"/>
    </source>
</evidence>
<dbReference type="PROSITE" id="PS00136">
    <property type="entry name" value="SUBTILASE_ASP"/>
    <property type="match status" value="1"/>
</dbReference>
<dbReference type="CDD" id="cd02120">
    <property type="entry name" value="PA_subtilisin_like"/>
    <property type="match status" value="1"/>
</dbReference>
<evidence type="ECO:0000256" key="9">
    <source>
        <dbReference type="PROSITE-ProRule" id="PRU01240"/>
    </source>
</evidence>
<comment type="similarity">
    <text evidence="2 9 10">Belongs to the peptidase S8 family.</text>
</comment>
<feature type="domain" description="Peptidase S8/S53" evidence="11">
    <location>
        <begin position="167"/>
        <end position="659"/>
    </location>
</feature>
<dbReference type="PRINTS" id="PR00723">
    <property type="entry name" value="SUBTILISIN"/>
</dbReference>
<dbReference type="GO" id="GO:0004252">
    <property type="term" value="F:serine-type endopeptidase activity"/>
    <property type="evidence" value="ECO:0007669"/>
    <property type="project" value="UniProtKB-UniRule"/>
</dbReference>
<keyword evidence="5 9" id="KW-0378">Hydrolase</keyword>
<dbReference type="InterPro" id="IPR037045">
    <property type="entry name" value="S8pro/Inhibitor_I9_sf"/>
</dbReference>
<dbReference type="InterPro" id="IPR000209">
    <property type="entry name" value="Peptidase_S8/S53_dom"/>
</dbReference>
<dbReference type="InterPro" id="IPR036852">
    <property type="entry name" value="Peptidase_S8/S53_dom_sf"/>
</dbReference>
<evidence type="ECO:0000256" key="2">
    <source>
        <dbReference type="ARBA" id="ARBA00011073"/>
    </source>
</evidence>
<dbReference type="PANTHER" id="PTHR10795">
    <property type="entry name" value="PROPROTEIN CONVERTASE SUBTILISIN/KEXIN"/>
    <property type="match status" value="1"/>
</dbReference>
<keyword evidence="6 9" id="KW-0720">Serine protease</keyword>
<keyword evidence="7" id="KW-0325">Glycoprotein</keyword>
<evidence type="ECO:0000256" key="5">
    <source>
        <dbReference type="ARBA" id="ARBA00022801"/>
    </source>
</evidence>
<dbReference type="Gene3D" id="3.30.70.80">
    <property type="entry name" value="Peptidase S8 propeptide/proteinase inhibitor I9"/>
    <property type="match status" value="1"/>
</dbReference>
<accession>A0ABD3GRT7</accession>
<dbReference type="SUPFAM" id="SSF52743">
    <property type="entry name" value="Subtilisin-like"/>
    <property type="match status" value="1"/>
</dbReference>
<dbReference type="AlphaFoldDB" id="A0ABD3GRT7"/>
<feature type="active site" description="Charge relay system" evidence="8 9">
    <location>
        <position position="176"/>
    </location>
</feature>
<feature type="active site" description="Charge relay system" evidence="8 9">
    <location>
        <position position="250"/>
    </location>
</feature>
<dbReference type="Gene3D" id="3.50.30.30">
    <property type="match status" value="1"/>
</dbReference>
<evidence type="ECO:0000256" key="3">
    <source>
        <dbReference type="ARBA" id="ARBA00022670"/>
    </source>
</evidence>
<dbReference type="Gene3D" id="3.40.50.200">
    <property type="entry name" value="Peptidase S8/S53 domain"/>
    <property type="match status" value="1"/>
</dbReference>
<feature type="domain" description="Inhibitor I9" evidence="12">
    <location>
        <begin position="79"/>
        <end position="140"/>
    </location>
</feature>
<keyword evidence="15" id="KW-1185">Reference proteome</keyword>
<dbReference type="Gene3D" id="2.60.40.2310">
    <property type="match status" value="1"/>
</dbReference>
<dbReference type="Proteomes" id="UP001633002">
    <property type="component" value="Unassembled WGS sequence"/>
</dbReference>
<dbReference type="PROSITE" id="PS51892">
    <property type="entry name" value="SUBTILASE"/>
    <property type="match status" value="1"/>
</dbReference>
<proteinExistence type="inferred from homology"/>
<dbReference type="InterPro" id="IPR023827">
    <property type="entry name" value="Peptidase_S8_Asp-AS"/>
</dbReference>
<sequence length="835" mass="87449">MEPVGGATWIRAMSLSLFLFRFLLVVTILLKPALGEVYLVRTVGAPVSSYTGSVPGFQSTAAEGGNRVDINSAAVQAYSSFLVAKHDELLEKTLESGTYTKLYSFHYLLNGFAVQMSPEQARTLASTQGVLQVEQDQKVQKMTTHTPDFLGLTDKVWPVLGGVHNAGEDIVIGIVDTGIDPTHPSFASSMDRPYGYLSKFKGICEEAPEFPKGSCNGKIIGARHFAAAAIAGGDFNATRDYASPYDADGHGSHTAATAAGNHGIPVNVKGYMYGYASGMAPRARIAVYKALYPFGGYISDVVAAVDQAVQDGVDILSLSLGPTSAPTGVSTFLNVFDVELLFAVKAGVFVAQAAGNSGPAQTSILSFSPWITSVAASITDRSYSNSLKLGNNFTVSGVGLSPPTPDSNPVRLISADDAYTGNASFVNIEECQQPGAFRRDLVQNSVLLCKYSFSFEFGSASVKQVAETAKELGAAGFVLVADPALGTASKADPSPLVLPGIVVTDLNSSVEVLKYYNISTVKDASGSVQSFGANVIIEDGRDASYGSVAPIVATFSSRGPDILNSQSQLADVMKPDVMAPGYLIWSAWSPSGVDESNFYGERFAMLSGTSMATPHIAGIAALIKQFHPDWSPAAITSAMMTTASVYDRQGEPVLAQNPTSNFSSALGPGTPFDFGAGAVNPGRALDPGLVFEAAFENYVNFLCVVPGVDPASVRDSTGAACGTTPLSWASDLNKPYVTVANLVGSRTVTRTVTNVASETETYKVFIEKEPPGVSVTVNPSSFTAKPGETVPLFITLKATTSSTNVFSFGAISLTGGLGSHFLHIPLAVSPNSAVS</sequence>
<dbReference type="InterPro" id="IPR045051">
    <property type="entry name" value="SBT"/>
</dbReference>
<dbReference type="Pfam" id="PF05922">
    <property type="entry name" value="Inhibitor_I9"/>
    <property type="match status" value="1"/>
</dbReference>
<organism evidence="14 15">
    <name type="scientific">Riccia sorocarpa</name>
    <dbReference type="NCBI Taxonomy" id="122646"/>
    <lineage>
        <taxon>Eukaryota</taxon>
        <taxon>Viridiplantae</taxon>
        <taxon>Streptophyta</taxon>
        <taxon>Embryophyta</taxon>
        <taxon>Marchantiophyta</taxon>
        <taxon>Marchantiopsida</taxon>
        <taxon>Marchantiidae</taxon>
        <taxon>Marchantiales</taxon>
        <taxon>Ricciaceae</taxon>
        <taxon>Riccia</taxon>
    </lineage>
</organism>
<dbReference type="InterPro" id="IPR015500">
    <property type="entry name" value="Peptidase_S8_subtilisin-rel"/>
</dbReference>
<dbReference type="InterPro" id="IPR023828">
    <property type="entry name" value="Peptidase_S8_Ser-AS"/>
</dbReference>
<evidence type="ECO:0000256" key="7">
    <source>
        <dbReference type="ARBA" id="ARBA00023180"/>
    </source>
</evidence>
<evidence type="ECO:0000256" key="6">
    <source>
        <dbReference type="ARBA" id="ARBA00022825"/>
    </source>
</evidence>
<dbReference type="CDD" id="cd04852">
    <property type="entry name" value="Peptidases_S8_3"/>
    <property type="match status" value="1"/>
</dbReference>
<keyword evidence="3 9" id="KW-0645">Protease</keyword>
<evidence type="ECO:0000256" key="4">
    <source>
        <dbReference type="ARBA" id="ARBA00022729"/>
    </source>
</evidence>
<protein>
    <recommendedName>
        <fullName evidence="16">Subtilisin-like protease SBT2.5</fullName>
    </recommendedName>
</protein>
<evidence type="ECO:0000259" key="12">
    <source>
        <dbReference type="Pfam" id="PF05922"/>
    </source>
</evidence>
<dbReference type="InterPro" id="IPR034197">
    <property type="entry name" value="Peptidases_S8_3"/>
</dbReference>
<dbReference type="InterPro" id="IPR041469">
    <property type="entry name" value="Subtilisin-like_FN3"/>
</dbReference>
<feature type="active site" description="Charge relay system" evidence="8 9">
    <location>
        <position position="610"/>
    </location>
</feature>
<reference evidence="14 15" key="1">
    <citation type="submission" date="2024-09" db="EMBL/GenBank/DDBJ databases">
        <title>Chromosome-scale assembly of Riccia sorocarpa.</title>
        <authorList>
            <person name="Paukszto L."/>
        </authorList>
    </citation>
    <scope>NUCLEOTIDE SEQUENCE [LARGE SCALE GENOMIC DNA]</scope>
    <source>
        <strain evidence="14">LP-2024</strain>
        <tissue evidence="14">Aerial parts of the thallus</tissue>
    </source>
</reference>
<dbReference type="SUPFAM" id="SSF54897">
    <property type="entry name" value="Protease propeptides/inhibitors"/>
    <property type="match status" value="1"/>
</dbReference>
<evidence type="ECO:0000259" key="13">
    <source>
        <dbReference type="Pfam" id="PF17766"/>
    </source>
</evidence>
<evidence type="ECO:0000256" key="1">
    <source>
        <dbReference type="ARBA" id="ARBA00004613"/>
    </source>
</evidence>
<name>A0ABD3GRT7_9MARC</name>
<dbReference type="FunFam" id="3.40.50.200:FF:000006">
    <property type="entry name" value="Subtilisin-like protease SBT1.5"/>
    <property type="match status" value="1"/>
</dbReference>
<evidence type="ECO:0000313" key="15">
    <source>
        <dbReference type="Proteomes" id="UP001633002"/>
    </source>
</evidence>
<evidence type="ECO:0000256" key="10">
    <source>
        <dbReference type="RuleBase" id="RU003355"/>
    </source>
</evidence>
<dbReference type="GO" id="GO:0006508">
    <property type="term" value="P:proteolysis"/>
    <property type="evidence" value="ECO:0007669"/>
    <property type="project" value="UniProtKB-KW"/>
</dbReference>